<evidence type="ECO:0000256" key="4">
    <source>
        <dbReference type="ARBA" id="ARBA00023239"/>
    </source>
</evidence>
<keyword evidence="12" id="KW-1185">Reference proteome</keyword>
<gene>
    <name evidence="11" type="ORF">GGQ66_002496</name>
</gene>
<evidence type="ECO:0000256" key="5">
    <source>
        <dbReference type="ARBA" id="ARBA00023244"/>
    </source>
</evidence>
<dbReference type="CDD" id="cd06578">
    <property type="entry name" value="HemD"/>
    <property type="match status" value="1"/>
</dbReference>
<name>A0A7W6P1U3_9HYPH</name>
<evidence type="ECO:0000256" key="3">
    <source>
        <dbReference type="ARBA" id="ARBA00013109"/>
    </source>
</evidence>
<comment type="similarity">
    <text evidence="2 9">Belongs to the uroporphyrinogen-III synthase family.</text>
</comment>
<dbReference type="InterPro" id="IPR039793">
    <property type="entry name" value="UROS/Hem4"/>
</dbReference>
<evidence type="ECO:0000313" key="12">
    <source>
        <dbReference type="Proteomes" id="UP000584824"/>
    </source>
</evidence>
<dbReference type="SUPFAM" id="SSF69618">
    <property type="entry name" value="HemD-like"/>
    <property type="match status" value="1"/>
</dbReference>
<organism evidence="11 12">
    <name type="scientific">Allorhizobium borbori</name>
    <dbReference type="NCBI Taxonomy" id="485907"/>
    <lineage>
        <taxon>Bacteria</taxon>
        <taxon>Pseudomonadati</taxon>
        <taxon>Pseudomonadota</taxon>
        <taxon>Alphaproteobacteria</taxon>
        <taxon>Hyphomicrobiales</taxon>
        <taxon>Rhizobiaceae</taxon>
        <taxon>Rhizobium/Agrobacterium group</taxon>
        <taxon>Allorhizobium</taxon>
    </lineage>
</organism>
<dbReference type="GO" id="GO:0006782">
    <property type="term" value="P:protoporphyrinogen IX biosynthetic process"/>
    <property type="evidence" value="ECO:0007669"/>
    <property type="project" value="UniProtKB-UniRule"/>
</dbReference>
<evidence type="ECO:0000256" key="7">
    <source>
        <dbReference type="ARBA" id="ARBA00040167"/>
    </source>
</evidence>
<evidence type="ECO:0000256" key="2">
    <source>
        <dbReference type="ARBA" id="ARBA00008133"/>
    </source>
</evidence>
<evidence type="ECO:0000259" key="10">
    <source>
        <dbReference type="Pfam" id="PF02602"/>
    </source>
</evidence>
<dbReference type="Pfam" id="PF02602">
    <property type="entry name" value="HEM4"/>
    <property type="match status" value="1"/>
</dbReference>
<dbReference type="Proteomes" id="UP000584824">
    <property type="component" value="Unassembled WGS sequence"/>
</dbReference>
<comment type="pathway">
    <text evidence="1 9">Porphyrin-containing compound metabolism; protoporphyrin-IX biosynthesis; coproporphyrinogen-III from 5-aminolevulinate: step 3/4.</text>
</comment>
<dbReference type="EC" id="4.2.1.75" evidence="3 9"/>
<evidence type="ECO:0000256" key="8">
    <source>
        <dbReference type="ARBA" id="ARBA00048617"/>
    </source>
</evidence>
<dbReference type="UniPathway" id="UPA00251">
    <property type="reaction ID" value="UER00320"/>
</dbReference>
<dbReference type="RefSeq" id="WP_183792923.1">
    <property type="nucleotide sequence ID" value="NZ_JACIDU010000009.1"/>
</dbReference>
<dbReference type="AlphaFoldDB" id="A0A7W6P1U3"/>
<dbReference type="Gene3D" id="3.40.50.10090">
    <property type="match status" value="2"/>
</dbReference>
<dbReference type="PANTHER" id="PTHR38042">
    <property type="entry name" value="UROPORPHYRINOGEN-III SYNTHASE, CHLOROPLASTIC"/>
    <property type="match status" value="1"/>
</dbReference>
<feature type="domain" description="Tetrapyrrole biosynthesis uroporphyrinogen III synthase" evidence="10">
    <location>
        <begin position="14"/>
        <end position="226"/>
    </location>
</feature>
<accession>A0A7W6P1U3</accession>
<protein>
    <recommendedName>
        <fullName evidence="7 9">Uroporphyrinogen-III synthase</fullName>
        <ecNumber evidence="3 9">4.2.1.75</ecNumber>
    </recommendedName>
</protein>
<comment type="function">
    <text evidence="6 9">Catalyzes cyclization of the linear tetrapyrrole, hydroxymethylbilane, to the macrocyclic uroporphyrinogen III.</text>
</comment>
<sequence>MRVLVTRPEPAANATAERLRKLGHEPVLLPLSRAVHDRDAASRALKLPFDALVVTSAEVFRMRVNIPDAIKARRIFCVGPATAEAAHRAGFSDIVTAEGTGLSLAARIAGDPAKPALLYLAGEPRSPDLETSLAESGLPLTITVCYRMEPVTPGAGQIDAAFTPPPQAILFYSRESAVRFFRLPGLADCHRTLVHTRFLCISARTAGIVPPEYAAQIAIAATPDETTLLSLLPLPSSQN</sequence>
<proteinExistence type="inferred from homology"/>
<reference evidence="11 12" key="1">
    <citation type="submission" date="2020-08" db="EMBL/GenBank/DDBJ databases">
        <title>Genomic Encyclopedia of Type Strains, Phase IV (KMG-IV): sequencing the most valuable type-strain genomes for metagenomic binning, comparative biology and taxonomic classification.</title>
        <authorList>
            <person name="Goeker M."/>
        </authorList>
    </citation>
    <scope>NUCLEOTIDE SEQUENCE [LARGE SCALE GENOMIC DNA]</scope>
    <source>
        <strain evidence="11 12">DSM 26385</strain>
    </source>
</reference>
<evidence type="ECO:0000256" key="1">
    <source>
        <dbReference type="ARBA" id="ARBA00004772"/>
    </source>
</evidence>
<comment type="catalytic activity">
    <reaction evidence="8 9">
        <text>hydroxymethylbilane = uroporphyrinogen III + H2O</text>
        <dbReference type="Rhea" id="RHEA:18965"/>
        <dbReference type="ChEBI" id="CHEBI:15377"/>
        <dbReference type="ChEBI" id="CHEBI:57308"/>
        <dbReference type="ChEBI" id="CHEBI:57845"/>
        <dbReference type="EC" id="4.2.1.75"/>
    </reaction>
</comment>
<dbReference type="PANTHER" id="PTHR38042:SF1">
    <property type="entry name" value="UROPORPHYRINOGEN-III SYNTHASE, CHLOROPLASTIC"/>
    <property type="match status" value="1"/>
</dbReference>
<dbReference type="NCBIfam" id="NF006621">
    <property type="entry name" value="PRK09189.1"/>
    <property type="match status" value="1"/>
</dbReference>
<dbReference type="GO" id="GO:0004852">
    <property type="term" value="F:uroporphyrinogen-III synthase activity"/>
    <property type="evidence" value="ECO:0007669"/>
    <property type="project" value="UniProtKB-UniRule"/>
</dbReference>
<evidence type="ECO:0000313" key="11">
    <source>
        <dbReference type="EMBL" id="MBB4103928.1"/>
    </source>
</evidence>
<dbReference type="GO" id="GO:0006780">
    <property type="term" value="P:uroporphyrinogen III biosynthetic process"/>
    <property type="evidence" value="ECO:0007669"/>
    <property type="project" value="UniProtKB-UniRule"/>
</dbReference>
<dbReference type="InterPro" id="IPR036108">
    <property type="entry name" value="4pyrrol_syn_uPrphyn_synt_sf"/>
</dbReference>
<dbReference type="InterPro" id="IPR003754">
    <property type="entry name" value="4pyrrol_synth_uPrphyn_synth"/>
</dbReference>
<evidence type="ECO:0000256" key="6">
    <source>
        <dbReference type="ARBA" id="ARBA00037589"/>
    </source>
</evidence>
<keyword evidence="4 9" id="KW-0456">Lyase</keyword>
<dbReference type="EMBL" id="JACIDU010000009">
    <property type="protein sequence ID" value="MBB4103928.1"/>
    <property type="molecule type" value="Genomic_DNA"/>
</dbReference>
<evidence type="ECO:0000256" key="9">
    <source>
        <dbReference type="RuleBase" id="RU366031"/>
    </source>
</evidence>
<keyword evidence="5 9" id="KW-0627">Porphyrin biosynthesis</keyword>
<comment type="caution">
    <text evidence="11">The sequence shown here is derived from an EMBL/GenBank/DDBJ whole genome shotgun (WGS) entry which is preliminary data.</text>
</comment>